<sequence length="74" mass="8105">MPAIIVQIIVAVVLSLASYMLSRKKQQSNNIKAQDLTTPTVDAGRSIPVVFGRVRVKSPNLLWMGGNRSKAIKK</sequence>
<evidence type="ECO:0000256" key="1">
    <source>
        <dbReference type="SAM" id="Phobius"/>
    </source>
</evidence>
<proteinExistence type="predicted"/>
<keyword evidence="1" id="KW-1133">Transmembrane helix</keyword>
<protein>
    <submittedName>
        <fullName evidence="2">Putative tail assembly structural protein</fullName>
    </submittedName>
</protein>
<organism evidence="2 3">
    <name type="scientific">Klebsiella phage YMC16/01/N133_KPN_BP</name>
    <dbReference type="NCBI Taxonomy" id="2026102"/>
    <lineage>
        <taxon>Viruses</taxon>
        <taxon>Duplodnaviria</taxon>
        <taxon>Heunggongvirae</taxon>
        <taxon>Uroviricota</taxon>
        <taxon>Caudoviricetes</taxon>
        <taxon>Casjensviridae</taxon>
        <taxon>Seodaemunguvirus</taxon>
        <taxon>Seodaemunguvirus YMC16-01N133</taxon>
    </lineage>
</organism>
<keyword evidence="1" id="KW-0812">Transmembrane</keyword>
<reference evidence="2 3" key="1">
    <citation type="submission" date="2017-07" db="EMBL/GenBank/DDBJ databases">
        <title>Complete Genome Sequence of the Klebsiella phage YMC16/01/N133_KPN_BP.</title>
        <authorList>
            <person name="Jeon J."/>
            <person name="Yong D."/>
            <person name="Lee K."/>
        </authorList>
    </citation>
    <scope>NUCLEOTIDE SEQUENCE [LARGE SCALE GENOMIC DNA]</scope>
</reference>
<accession>A0A248XD64</accession>
<name>A0A248XD64_9CAUD</name>
<keyword evidence="3" id="KW-1185">Reference proteome</keyword>
<gene>
    <name evidence="2" type="ORF">KPNN133_030</name>
</gene>
<evidence type="ECO:0000313" key="3">
    <source>
        <dbReference type="Proteomes" id="UP000221999"/>
    </source>
</evidence>
<dbReference type="EMBL" id="MF476925">
    <property type="protein sequence ID" value="ASW27649.1"/>
    <property type="molecule type" value="Genomic_DNA"/>
</dbReference>
<feature type="transmembrane region" description="Helical" evidence="1">
    <location>
        <begin position="6"/>
        <end position="22"/>
    </location>
</feature>
<dbReference type="Proteomes" id="UP000221999">
    <property type="component" value="Segment"/>
</dbReference>
<keyword evidence="1" id="KW-0472">Membrane</keyword>
<evidence type="ECO:0000313" key="2">
    <source>
        <dbReference type="EMBL" id="ASW27649.1"/>
    </source>
</evidence>